<keyword evidence="1" id="KW-0812">Transmembrane</keyword>
<keyword evidence="3" id="KW-1185">Reference proteome</keyword>
<keyword evidence="1" id="KW-0472">Membrane</keyword>
<keyword evidence="1" id="KW-1133">Transmembrane helix</keyword>
<evidence type="ECO:0000256" key="1">
    <source>
        <dbReference type="SAM" id="Phobius"/>
    </source>
</evidence>
<accession>D8U8Z9</accession>
<proteinExistence type="predicted"/>
<feature type="transmembrane region" description="Helical" evidence="1">
    <location>
        <begin position="12"/>
        <end position="31"/>
    </location>
</feature>
<dbReference type="EMBL" id="GL378369">
    <property type="protein sequence ID" value="EFJ43835.1"/>
    <property type="molecule type" value="Genomic_DNA"/>
</dbReference>
<evidence type="ECO:0000313" key="2">
    <source>
        <dbReference type="EMBL" id="EFJ43835.1"/>
    </source>
</evidence>
<dbReference type="RefSeq" id="XP_002955081.1">
    <property type="nucleotide sequence ID" value="XM_002955035.1"/>
</dbReference>
<dbReference type="AlphaFoldDB" id="D8U8Z9"/>
<gene>
    <name evidence="2" type="ORF">VOLCADRAFT_96019</name>
</gene>
<protein>
    <submittedName>
        <fullName evidence="2">Uncharacterized protein</fullName>
    </submittedName>
</protein>
<dbReference type="KEGG" id="vcn:VOLCADRAFT_96019"/>
<name>D8U8Z9_VOLCA</name>
<sequence>MNPDEQTNFSACVTYSAALICVAAHVLLIMLRATRCLLADIYYRSISKDQGTLQRAVRNMGREVEAAAPSYGTQTGTDCAYVFVCPVRCQQNREYSSLISTIQSTNVLSGVEPHTSSRMDFRALVMAVFVVLRVGKDKEKCKQALA</sequence>
<dbReference type="InParanoid" id="D8U8Z9"/>
<reference evidence="2 3" key="1">
    <citation type="journal article" date="2010" name="Science">
        <title>Genomic analysis of organismal complexity in the multicellular green alga Volvox carteri.</title>
        <authorList>
            <person name="Prochnik S.E."/>
            <person name="Umen J."/>
            <person name="Nedelcu A.M."/>
            <person name="Hallmann A."/>
            <person name="Miller S.M."/>
            <person name="Nishii I."/>
            <person name="Ferris P."/>
            <person name="Kuo A."/>
            <person name="Mitros T."/>
            <person name="Fritz-Laylin L.K."/>
            <person name="Hellsten U."/>
            <person name="Chapman J."/>
            <person name="Simakov O."/>
            <person name="Rensing S.A."/>
            <person name="Terry A."/>
            <person name="Pangilinan J."/>
            <person name="Kapitonov V."/>
            <person name="Jurka J."/>
            <person name="Salamov A."/>
            <person name="Shapiro H."/>
            <person name="Schmutz J."/>
            <person name="Grimwood J."/>
            <person name="Lindquist E."/>
            <person name="Lucas S."/>
            <person name="Grigoriev I.V."/>
            <person name="Schmitt R."/>
            <person name="Kirk D."/>
            <person name="Rokhsar D.S."/>
        </authorList>
    </citation>
    <scope>NUCLEOTIDE SEQUENCE [LARGE SCALE GENOMIC DNA]</scope>
    <source>
        <strain evidence="3">f. Nagariensis / Eve</strain>
    </source>
</reference>
<dbReference type="Proteomes" id="UP000001058">
    <property type="component" value="Unassembled WGS sequence"/>
</dbReference>
<dbReference type="GeneID" id="9622097"/>
<organism evidence="3">
    <name type="scientific">Volvox carteri f. nagariensis</name>
    <dbReference type="NCBI Taxonomy" id="3068"/>
    <lineage>
        <taxon>Eukaryota</taxon>
        <taxon>Viridiplantae</taxon>
        <taxon>Chlorophyta</taxon>
        <taxon>core chlorophytes</taxon>
        <taxon>Chlorophyceae</taxon>
        <taxon>CS clade</taxon>
        <taxon>Chlamydomonadales</taxon>
        <taxon>Volvocaceae</taxon>
        <taxon>Volvox</taxon>
    </lineage>
</organism>
<evidence type="ECO:0000313" key="3">
    <source>
        <dbReference type="Proteomes" id="UP000001058"/>
    </source>
</evidence>